<dbReference type="PANTHER" id="PTHR43825">
    <property type="entry name" value="PYRUVATE DEHYDROGENASE E1 COMPONENT"/>
    <property type="match status" value="1"/>
</dbReference>
<dbReference type="Gene3D" id="3.40.50.920">
    <property type="match status" value="1"/>
</dbReference>
<keyword evidence="3" id="KW-0786">Thiamine pyrophosphate</keyword>
<dbReference type="Proteomes" id="UP000298264">
    <property type="component" value="Unassembled WGS sequence"/>
</dbReference>
<dbReference type="CDD" id="cd07033">
    <property type="entry name" value="TPP_PYR_DXS_TK_like"/>
    <property type="match status" value="1"/>
</dbReference>
<dbReference type="Gene3D" id="3.40.50.970">
    <property type="match status" value="1"/>
</dbReference>
<evidence type="ECO:0000256" key="1">
    <source>
        <dbReference type="ARBA" id="ARBA00001964"/>
    </source>
</evidence>
<dbReference type="EMBL" id="RQHV01000061">
    <property type="protein sequence ID" value="TGN07983.1"/>
    <property type="molecule type" value="Genomic_DNA"/>
</dbReference>
<dbReference type="InterPro" id="IPR009014">
    <property type="entry name" value="Transketo_C/PFOR_II"/>
</dbReference>
<dbReference type="PANTHER" id="PTHR43825:SF5">
    <property type="entry name" value="HYPOTHETICAL TRANSKETOLASE FAMILY PROTEIN"/>
    <property type="match status" value="1"/>
</dbReference>
<evidence type="ECO:0000256" key="3">
    <source>
        <dbReference type="ARBA" id="ARBA00023052"/>
    </source>
</evidence>
<comment type="cofactor">
    <cofactor evidence="1">
        <name>thiamine diphosphate</name>
        <dbReference type="ChEBI" id="CHEBI:58937"/>
    </cofactor>
</comment>
<dbReference type="SMART" id="SM00861">
    <property type="entry name" value="Transket_pyr"/>
    <property type="match status" value="1"/>
</dbReference>
<gene>
    <name evidence="5" type="ORF">EHS11_13675</name>
</gene>
<keyword evidence="6" id="KW-1185">Reference proteome</keyword>
<evidence type="ECO:0000313" key="5">
    <source>
        <dbReference type="EMBL" id="TGN07983.1"/>
    </source>
</evidence>
<accession>A0A4R9LM98</accession>
<dbReference type="AlphaFoldDB" id="A0A4R9LM98"/>
<dbReference type="FunFam" id="3.40.50.970:FF:000129">
    <property type="entry name" value="Transketolase"/>
    <property type="match status" value="1"/>
</dbReference>
<dbReference type="Pfam" id="PF02780">
    <property type="entry name" value="Transketolase_C"/>
    <property type="match status" value="1"/>
</dbReference>
<comment type="similarity">
    <text evidence="2">Belongs to the transketolase family.</text>
</comment>
<protein>
    <submittedName>
        <fullName evidence="5">Transketolase</fullName>
    </submittedName>
</protein>
<name>A0A4R9LM98_9LEPT</name>
<proteinExistence type="inferred from homology"/>
<evidence type="ECO:0000313" key="6">
    <source>
        <dbReference type="Proteomes" id="UP000298264"/>
    </source>
</evidence>
<organism evidence="5 6">
    <name type="scientific">Leptospira ilyithenensis</name>
    <dbReference type="NCBI Taxonomy" id="2484901"/>
    <lineage>
        <taxon>Bacteria</taxon>
        <taxon>Pseudomonadati</taxon>
        <taxon>Spirochaetota</taxon>
        <taxon>Spirochaetia</taxon>
        <taxon>Leptospirales</taxon>
        <taxon>Leptospiraceae</taxon>
        <taxon>Leptospira</taxon>
    </lineage>
</organism>
<comment type="caution">
    <text evidence="5">The sequence shown here is derived from an EMBL/GenBank/DDBJ whole genome shotgun (WGS) entry which is preliminary data.</text>
</comment>
<dbReference type="OrthoDB" id="9803371at2"/>
<sequence>MRNTSLKSVYQLALKDPRIVYIGSDLGAGILDEMKRDIPDRFFMEGVSEQHIVGMSAGLAMEGFIPYVNTIATFLTRRCFEQVAVDLCLHDLPVRLIANGGGAVYAPLGPTHLAVEDIAILRALPNMTIIAPCDAEEMKRLMPHTVDWPHPIYIRLGKGGDAIVSKPELDFKIGKAILLKEPKDGVFVSTGVMTQLALQACEILAEKGFHCGVMHMHTIKPLDNEALTKWLPNVKSVVTVEEHTRIGGLGSAVLEFCNDHMPDQASKIKRIGIPDKFADKYGSQDSLLAYWGISKETLAQTMLDKLKP</sequence>
<dbReference type="InterPro" id="IPR033248">
    <property type="entry name" value="Transketolase_C"/>
</dbReference>
<feature type="domain" description="Transketolase-like pyrimidine-binding" evidence="4">
    <location>
        <begin position="1"/>
        <end position="163"/>
    </location>
</feature>
<dbReference type="InterPro" id="IPR005475">
    <property type="entry name" value="Transketolase-like_Pyr-bd"/>
</dbReference>
<evidence type="ECO:0000256" key="2">
    <source>
        <dbReference type="ARBA" id="ARBA00007131"/>
    </source>
</evidence>
<dbReference type="SUPFAM" id="SSF52518">
    <property type="entry name" value="Thiamin diphosphate-binding fold (THDP-binding)"/>
    <property type="match status" value="1"/>
</dbReference>
<dbReference type="SUPFAM" id="SSF52922">
    <property type="entry name" value="TK C-terminal domain-like"/>
    <property type="match status" value="1"/>
</dbReference>
<evidence type="ECO:0000259" key="4">
    <source>
        <dbReference type="SMART" id="SM00861"/>
    </source>
</evidence>
<dbReference type="Pfam" id="PF02779">
    <property type="entry name" value="Transket_pyr"/>
    <property type="match status" value="1"/>
</dbReference>
<dbReference type="RefSeq" id="WP_135764962.1">
    <property type="nucleotide sequence ID" value="NZ_RQHV01000061.1"/>
</dbReference>
<reference evidence="5" key="1">
    <citation type="journal article" date="2019" name="PLoS Negl. Trop. Dis.">
        <title>Revisiting the worldwide diversity of Leptospira species in the environment.</title>
        <authorList>
            <person name="Vincent A.T."/>
            <person name="Schiettekatte O."/>
            <person name="Bourhy P."/>
            <person name="Veyrier F.J."/>
            <person name="Picardeau M."/>
        </authorList>
    </citation>
    <scope>NUCLEOTIDE SEQUENCE [LARGE SCALE GENOMIC DNA]</scope>
    <source>
        <strain evidence="5">201400974</strain>
    </source>
</reference>
<dbReference type="InterPro" id="IPR029061">
    <property type="entry name" value="THDP-binding"/>
</dbReference>
<dbReference type="InterPro" id="IPR051157">
    <property type="entry name" value="PDH/Transketolase"/>
</dbReference>